<name>A0A317DAQ9_9ACTN</name>
<gene>
    <name evidence="1" type="ORF">DKT68_07775</name>
</gene>
<dbReference type="RefSeq" id="WP_109816731.1">
    <property type="nucleotide sequence ID" value="NZ_QGKR01000149.1"/>
</dbReference>
<evidence type="ECO:0000313" key="2">
    <source>
        <dbReference type="Proteomes" id="UP000245410"/>
    </source>
</evidence>
<accession>A0A317DAQ9</accession>
<reference evidence="1 2" key="1">
    <citation type="submission" date="2018-05" db="EMBL/GenBank/DDBJ databases">
        <title>Micromonospora atacamensis sp. nov., a novel actinobacteria isolated from high altitude Atacama Desert soil.</title>
        <authorList>
            <person name="Carro L."/>
            <person name="Golinska P."/>
            <person name="Klenk H.-P."/>
            <person name="Goodfellow M."/>
        </authorList>
    </citation>
    <scope>NUCLEOTIDE SEQUENCE [LARGE SCALE GENOMIC DNA]</scope>
    <source>
        <strain evidence="1 2">5R2A7</strain>
    </source>
</reference>
<organism evidence="1 2">
    <name type="scientific">Micromonospora acroterricola</name>
    <dbReference type="NCBI Taxonomy" id="2202421"/>
    <lineage>
        <taxon>Bacteria</taxon>
        <taxon>Bacillati</taxon>
        <taxon>Actinomycetota</taxon>
        <taxon>Actinomycetes</taxon>
        <taxon>Micromonosporales</taxon>
        <taxon>Micromonosporaceae</taxon>
        <taxon>Micromonospora</taxon>
    </lineage>
</organism>
<dbReference type="EMBL" id="QGKR01000149">
    <property type="protein sequence ID" value="PWR10766.1"/>
    <property type="molecule type" value="Genomic_DNA"/>
</dbReference>
<sequence>MQLTATDNHAVAQAVHDVGSALWFGGTVMGVAGVNKSGSDLQQGIDRIRVAESAWGRFSPAQWLGIGATLLGGLQLARVGGRRMALQKGFGTVGAVKAGIAVAGAAASAYSAYCGKRIGQVAEEAHRRGDQVEVRDATLSTERTPADLAMWQRRQRIAQYAVPLLAGANIVCGSYLVQSYRVGATSKGVLRRLLPD</sequence>
<protein>
    <submittedName>
        <fullName evidence="1">Uncharacterized protein</fullName>
    </submittedName>
</protein>
<dbReference type="OrthoDB" id="5181921at2"/>
<proteinExistence type="predicted"/>
<dbReference type="Proteomes" id="UP000245410">
    <property type="component" value="Unassembled WGS sequence"/>
</dbReference>
<evidence type="ECO:0000313" key="1">
    <source>
        <dbReference type="EMBL" id="PWR10766.1"/>
    </source>
</evidence>
<dbReference type="AlphaFoldDB" id="A0A317DAQ9"/>
<comment type="caution">
    <text evidence="1">The sequence shown here is derived from an EMBL/GenBank/DDBJ whole genome shotgun (WGS) entry which is preliminary data.</text>
</comment>
<keyword evidence="2" id="KW-1185">Reference proteome</keyword>